<keyword evidence="2" id="KW-1185">Reference proteome</keyword>
<dbReference type="RefSeq" id="WP_197612083.1">
    <property type="nucleotide sequence ID" value="NZ_JAHWBK010000003.1"/>
</dbReference>
<dbReference type="EMBL" id="JAHWBK010000003">
    <property type="protein sequence ID" value="MCV0323736.1"/>
    <property type="molecule type" value="Genomic_DNA"/>
</dbReference>
<gene>
    <name evidence="1" type="ORF">KYJ44_05350</name>
</gene>
<evidence type="ECO:0000313" key="1">
    <source>
        <dbReference type="EMBL" id="MCV0323736.1"/>
    </source>
</evidence>
<proteinExistence type="predicted"/>
<evidence type="ECO:0000313" key="2">
    <source>
        <dbReference type="Proteomes" id="UP001208054"/>
    </source>
</evidence>
<comment type="caution">
    <text evidence="1">The sequence shown here is derived from an EMBL/GenBank/DDBJ whole genome shotgun (WGS) entry which is preliminary data.</text>
</comment>
<reference evidence="1 2" key="1">
    <citation type="submission" date="2021-07" db="EMBL/GenBank/DDBJ databases">
        <title>Clinical implication of Pseudomonas aeruginosa: further insight on the antimicrobial resistance.</title>
        <authorList>
            <person name="Macori G."/>
            <person name="Fanning S."/>
            <person name="Alqahtani A."/>
        </authorList>
    </citation>
    <scope>NUCLEOTIDE SEQUENCE [LARGE SCALE GENOMIC DNA]</scope>
    <source>
        <strain evidence="1 2">CFS3442</strain>
    </source>
</reference>
<accession>A0ABT2XDJ3</accession>
<sequence>METQDEGATVEASIADLRGVAVPPLLDARLASLMWSFAQLTPHGQKRFMELLNDYLYASPAQRRQMRGDWEVALAEACACGLEQEQVLLQARRKA</sequence>
<organism evidence="1 2">
    <name type="scientific">Stenotrophomonas riyadhensis</name>
    <dbReference type="NCBI Taxonomy" id="2859893"/>
    <lineage>
        <taxon>Bacteria</taxon>
        <taxon>Pseudomonadati</taxon>
        <taxon>Pseudomonadota</taxon>
        <taxon>Gammaproteobacteria</taxon>
        <taxon>Lysobacterales</taxon>
        <taxon>Lysobacteraceae</taxon>
        <taxon>Stenotrophomonas</taxon>
    </lineage>
</organism>
<protein>
    <submittedName>
        <fullName evidence="1">Uncharacterized protein</fullName>
    </submittedName>
</protein>
<name>A0ABT2XDJ3_9GAMM</name>
<dbReference type="Proteomes" id="UP001208054">
    <property type="component" value="Unassembled WGS sequence"/>
</dbReference>